<reference evidence="2" key="2">
    <citation type="submission" date="2020-09" db="EMBL/GenBank/DDBJ databases">
        <authorList>
            <person name="Sun Q."/>
            <person name="Ohkuma M."/>
        </authorList>
    </citation>
    <scope>NUCLEOTIDE SEQUENCE</scope>
    <source>
        <strain evidence="2">JCM 13064</strain>
    </source>
</reference>
<keyword evidence="1" id="KW-0472">Membrane</keyword>
<feature type="transmembrane region" description="Helical" evidence="1">
    <location>
        <begin position="176"/>
        <end position="193"/>
    </location>
</feature>
<gene>
    <name evidence="2" type="ORF">GCM10007964_52390</name>
</gene>
<dbReference type="AlphaFoldDB" id="A0A917RF09"/>
<feature type="transmembrane region" description="Helical" evidence="1">
    <location>
        <begin position="135"/>
        <end position="156"/>
    </location>
</feature>
<evidence type="ECO:0000313" key="2">
    <source>
        <dbReference type="EMBL" id="GGL03832.1"/>
    </source>
</evidence>
<evidence type="ECO:0008006" key="4">
    <source>
        <dbReference type="Google" id="ProtNLM"/>
    </source>
</evidence>
<dbReference type="Pfam" id="PF13803">
    <property type="entry name" value="DUF4184"/>
    <property type="match status" value="1"/>
</dbReference>
<name>A0A917RF09_9ACTN</name>
<sequence length="265" mass="27264">MPTSGLVIGAMVPDLPYYVPLPFSGVTTHDWRTGWAADLLAGFGVLALFHLLLRAPLTALAPDRLRARLPGLASRTAGAGAPTWMAAGVVMGAAILTGTATHLAWDAFTHVDGAVVTHWPVMRLPVAGVHRVFNVVMYVSSLAGLVVLAGALARWYRHAPVRPGPWPGLSRRSRRMVFGAAAAGAVAGAVLLGTGDGAAAGVYDLVRAVLLGGITGAGAVLGGYVPAWHLYAAGECPALINFSSTGAPVPLDSFALPKALRRSGI</sequence>
<keyword evidence="3" id="KW-1185">Reference proteome</keyword>
<organism evidence="2 3">
    <name type="scientific">Sphaerisporangium melleum</name>
    <dbReference type="NCBI Taxonomy" id="321316"/>
    <lineage>
        <taxon>Bacteria</taxon>
        <taxon>Bacillati</taxon>
        <taxon>Actinomycetota</taxon>
        <taxon>Actinomycetes</taxon>
        <taxon>Streptosporangiales</taxon>
        <taxon>Streptosporangiaceae</taxon>
        <taxon>Sphaerisporangium</taxon>
    </lineage>
</organism>
<feature type="transmembrane region" description="Helical" evidence="1">
    <location>
        <begin position="205"/>
        <end position="225"/>
    </location>
</feature>
<feature type="transmembrane region" description="Helical" evidence="1">
    <location>
        <begin position="83"/>
        <end position="105"/>
    </location>
</feature>
<proteinExistence type="predicted"/>
<dbReference type="Proteomes" id="UP000645217">
    <property type="component" value="Unassembled WGS sequence"/>
</dbReference>
<feature type="transmembrane region" description="Helical" evidence="1">
    <location>
        <begin position="39"/>
        <end position="62"/>
    </location>
</feature>
<comment type="caution">
    <text evidence="2">The sequence shown here is derived from an EMBL/GenBank/DDBJ whole genome shotgun (WGS) entry which is preliminary data.</text>
</comment>
<keyword evidence="1" id="KW-1133">Transmembrane helix</keyword>
<protein>
    <recommendedName>
        <fullName evidence="4">DUF4184 family protein</fullName>
    </recommendedName>
</protein>
<accession>A0A917RF09</accession>
<reference evidence="2" key="1">
    <citation type="journal article" date="2014" name="Int. J. Syst. Evol. Microbiol.">
        <title>Complete genome sequence of Corynebacterium casei LMG S-19264T (=DSM 44701T), isolated from a smear-ripened cheese.</title>
        <authorList>
            <consortium name="US DOE Joint Genome Institute (JGI-PGF)"/>
            <person name="Walter F."/>
            <person name="Albersmeier A."/>
            <person name="Kalinowski J."/>
            <person name="Ruckert C."/>
        </authorList>
    </citation>
    <scope>NUCLEOTIDE SEQUENCE</scope>
    <source>
        <strain evidence="2">JCM 13064</strain>
    </source>
</reference>
<dbReference type="InterPro" id="IPR025238">
    <property type="entry name" value="DUF4184"/>
</dbReference>
<dbReference type="EMBL" id="BMNT01000031">
    <property type="protein sequence ID" value="GGL03832.1"/>
    <property type="molecule type" value="Genomic_DNA"/>
</dbReference>
<keyword evidence="1" id="KW-0812">Transmembrane</keyword>
<evidence type="ECO:0000256" key="1">
    <source>
        <dbReference type="SAM" id="Phobius"/>
    </source>
</evidence>
<evidence type="ECO:0000313" key="3">
    <source>
        <dbReference type="Proteomes" id="UP000645217"/>
    </source>
</evidence>